<keyword evidence="2" id="KW-0732">Signal</keyword>
<dbReference type="PANTHER" id="PTHR35747:SF2">
    <property type="entry name" value="NON-SPECIFIC LIPID TRANSFER PROTEIN GPI-ANCHORED 25"/>
    <property type="match status" value="1"/>
</dbReference>
<sequence>MATAVHPLLTFSFAWTLLFANAAAAAAPPPSPPETPSCTDELVLFSPCLPFVSSPPNNLDDAASANCCDSFSSAADSGAAVCLCYLLREPPILGFPLNSTRLLSLPSVCLPANRASTMAQSLNSLCSESSVLPPLNKSATLGFTNHSTTESRNKASPLLIIPPRRGGGGGARGARGRASSDSGSDRSGSSGGGSVVGMSYGHHSSESEGICSIGRGTNGFSPIQELKPCPS</sequence>
<gene>
    <name evidence="4" type="ORF">G2W53_039034</name>
</gene>
<proteinExistence type="predicted"/>
<dbReference type="EMBL" id="JAAIUW010000012">
    <property type="protein sequence ID" value="KAF7806873.1"/>
    <property type="molecule type" value="Genomic_DNA"/>
</dbReference>
<protein>
    <submittedName>
        <fullName evidence="4">Non-specific lipid transfer protein GPI-anchored 2</fullName>
    </submittedName>
</protein>
<dbReference type="SUPFAM" id="SSF47699">
    <property type="entry name" value="Bifunctional inhibitor/lipid-transfer protein/seed storage 2S albumin"/>
    <property type="match status" value="1"/>
</dbReference>
<feature type="chain" id="PRO_5032459526" evidence="2">
    <location>
        <begin position="26"/>
        <end position="231"/>
    </location>
</feature>
<keyword evidence="5" id="KW-1185">Reference proteome</keyword>
<dbReference type="InterPro" id="IPR016140">
    <property type="entry name" value="Bifunc_inhib/LTP/seed_store"/>
</dbReference>
<feature type="domain" description="Bifunctional inhibitor/plant lipid transfer protein/seed storage helical" evidence="3">
    <location>
        <begin position="22"/>
        <end position="115"/>
    </location>
</feature>
<dbReference type="Proteomes" id="UP000634136">
    <property type="component" value="Unassembled WGS sequence"/>
</dbReference>
<accession>A0A834SM18</accession>
<feature type="compositionally biased region" description="Low complexity" evidence="1">
    <location>
        <begin position="176"/>
        <end position="188"/>
    </location>
</feature>
<feature type="region of interest" description="Disordered" evidence="1">
    <location>
        <begin position="142"/>
        <end position="231"/>
    </location>
</feature>
<evidence type="ECO:0000313" key="4">
    <source>
        <dbReference type="EMBL" id="KAF7806873.1"/>
    </source>
</evidence>
<dbReference type="CDD" id="cd00010">
    <property type="entry name" value="AAI_LTSS"/>
    <property type="match status" value="1"/>
</dbReference>
<evidence type="ECO:0000313" key="5">
    <source>
        <dbReference type="Proteomes" id="UP000634136"/>
    </source>
</evidence>
<feature type="signal peptide" evidence="2">
    <location>
        <begin position="1"/>
        <end position="25"/>
    </location>
</feature>
<dbReference type="Gene3D" id="1.10.110.10">
    <property type="entry name" value="Plant lipid-transfer and hydrophobic proteins"/>
    <property type="match status" value="1"/>
</dbReference>
<evidence type="ECO:0000256" key="2">
    <source>
        <dbReference type="SAM" id="SignalP"/>
    </source>
</evidence>
<dbReference type="OrthoDB" id="786778at2759"/>
<dbReference type="AlphaFoldDB" id="A0A834SM18"/>
<evidence type="ECO:0000256" key="1">
    <source>
        <dbReference type="SAM" id="MobiDB-lite"/>
    </source>
</evidence>
<evidence type="ECO:0000259" key="3">
    <source>
        <dbReference type="Pfam" id="PF14368"/>
    </source>
</evidence>
<dbReference type="InterPro" id="IPR053353">
    <property type="entry name" value="Plant_LTP_GPI-anchored"/>
</dbReference>
<name>A0A834SM18_9FABA</name>
<dbReference type="InterPro" id="IPR036312">
    <property type="entry name" value="Bifun_inhib/LTP/seed_sf"/>
</dbReference>
<reference evidence="4" key="1">
    <citation type="submission" date="2020-09" db="EMBL/GenBank/DDBJ databases">
        <title>Genome-Enabled Discovery of Anthraquinone Biosynthesis in Senna tora.</title>
        <authorList>
            <person name="Kang S.-H."/>
            <person name="Pandey R.P."/>
            <person name="Lee C.-M."/>
            <person name="Sim J.-S."/>
            <person name="Jeong J.-T."/>
            <person name="Choi B.-S."/>
            <person name="Jung M."/>
            <person name="Ginzburg D."/>
            <person name="Zhao K."/>
            <person name="Won S.Y."/>
            <person name="Oh T.-J."/>
            <person name="Yu Y."/>
            <person name="Kim N.-H."/>
            <person name="Lee O.R."/>
            <person name="Lee T.-H."/>
            <person name="Bashyal P."/>
            <person name="Kim T.-S."/>
            <person name="Lee W.-H."/>
            <person name="Kawkins C."/>
            <person name="Kim C.-K."/>
            <person name="Kim J.S."/>
            <person name="Ahn B.O."/>
            <person name="Rhee S.Y."/>
            <person name="Sohng J.K."/>
        </authorList>
    </citation>
    <scope>NUCLEOTIDE SEQUENCE</scope>
    <source>
        <tissue evidence="4">Leaf</tissue>
    </source>
</reference>
<comment type="caution">
    <text evidence="4">The sequence shown here is derived from an EMBL/GenBank/DDBJ whole genome shotgun (WGS) entry which is preliminary data.</text>
</comment>
<dbReference type="Pfam" id="PF14368">
    <property type="entry name" value="LTP_2"/>
    <property type="match status" value="1"/>
</dbReference>
<organism evidence="4 5">
    <name type="scientific">Senna tora</name>
    <dbReference type="NCBI Taxonomy" id="362788"/>
    <lineage>
        <taxon>Eukaryota</taxon>
        <taxon>Viridiplantae</taxon>
        <taxon>Streptophyta</taxon>
        <taxon>Embryophyta</taxon>
        <taxon>Tracheophyta</taxon>
        <taxon>Spermatophyta</taxon>
        <taxon>Magnoliopsida</taxon>
        <taxon>eudicotyledons</taxon>
        <taxon>Gunneridae</taxon>
        <taxon>Pentapetalae</taxon>
        <taxon>rosids</taxon>
        <taxon>fabids</taxon>
        <taxon>Fabales</taxon>
        <taxon>Fabaceae</taxon>
        <taxon>Caesalpinioideae</taxon>
        <taxon>Cassia clade</taxon>
        <taxon>Senna</taxon>
    </lineage>
</organism>
<dbReference type="PANTHER" id="PTHR35747">
    <property type="entry name" value="BIFUNCTIONAL INHIBITOR/LIPID-TRANSFER PROTEIN/SEED STORAGE 2S ALBUMIN SUPERFAMILY PROTEIN"/>
    <property type="match status" value="1"/>
</dbReference>